<protein>
    <recommendedName>
        <fullName evidence="1">Exocyst complex component Sec8</fullName>
    </recommendedName>
</protein>
<comment type="function">
    <text evidence="1">Component of the exocyst complex involved in the docking of exocytic vesicles with fusion sites on the plasma membrane.</text>
</comment>
<gene>
    <name evidence="2" type="ORF">SHERM_00579</name>
</gene>
<name>A0A9N7NXI6_STRHE</name>
<comment type="similarity">
    <text evidence="1">Belongs to the SEC8 family.</text>
</comment>
<keyword evidence="3" id="KW-1185">Reference proteome</keyword>
<evidence type="ECO:0000313" key="3">
    <source>
        <dbReference type="Proteomes" id="UP001153555"/>
    </source>
</evidence>
<dbReference type="InterPro" id="IPR039682">
    <property type="entry name" value="Sec8/EXOC4"/>
</dbReference>
<dbReference type="OrthoDB" id="272977at2759"/>
<dbReference type="PANTHER" id="PTHR14146:SF0">
    <property type="entry name" value="EXOCYST COMPLEX COMPONENT 4"/>
    <property type="match status" value="1"/>
</dbReference>
<sequence>MMKMGHEKGQPVTIDLFFRRHKSFDMGPMTFARDATSLMPCFNCSVVSGIYENDDAILTSRDTTLSMNYSRSLSRRTRFLKGDNNFGTHGNGDVLYRPGSVDGGEDGTMETHDDATSNGYTPSMRTNGGYNSGKDAKVVSRQIPMWLSDSTPDEFVDAIRKSDASLHVKYLQTMVECLCMLGKVAAAGAIICPILRPTIHEIITTKIKAQAGCFNGARPSLGHAALPTVAALHYLKGRLETRHLPKQKRQNGVSLSGALTTVSPVSPVMSPAGAAQELLDSILDTVVRIFENRVIVGELLESMASQQVNMNTPKAMAADVSWSHDSDASHDTGGYTIGFSLTVLQSECQQLICEILRATPEAASADAAVLTARLPSKAPLKIRGMDQKMVSPLHFALQMLLVFSFLTRI</sequence>
<accession>A0A9N7NXI6</accession>
<dbReference type="GO" id="GO:0006612">
    <property type="term" value="P:protein targeting to membrane"/>
    <property type="evidence" value="ECO:0007669"/>
    <property type="project" value="UniProtKB-UniRule"/>
</dbReference>
<dbReference type="PANTHER" id="PTHR14146">
    <property type="entry name" value="EXOCYST COMPLEX COMPONENT 4"/>
    <property type="match status" value="1"/>
</dbReference>
<keyword evidence="1" id="KW-0268">Exocytosis</keyword>
<reference evidence="2" key="1">
    <citation type="submission" date="2019-12" db="EMBL/GenBank/DDBJ databases">
        <authorList>
            <person name="Scholes J."/>
        </authorList>
    </citation>
    <scope>NUCLEOTIDE SEQUENCE</scope>
</reference>
<comment type="caution">
    <text evidence="2">The sequence shown here is derived from an EMBL/GenBank/DDBJ whole genome shotgun (WGS) entry which is preliminary data.</text>
</comment>
<dbReference type="Proteomes" id="UP001153555">
    <property type="component" value="Unassembled WGS sequence"/>
</dbReference>
<dbReference type="EMBL" id="CACSLK010032525">
    <property type="protein sequence ID" value="CAA0840500.1"/>
    <property type="molecule type" value="Genomic_DNA"/>
</dbReference>
<keyword evidence="1" id="KW-0813">Transport</keyword>
<evidence type="ECO:0000256" key="1">
    <source>
        <dbReference type="RuleBase" id="RU367079"/>
    </source>
</evidence>
<dbReference type="AlphaFoldDB" id="A0A9N7NXI6"/>
<dbReference type="GO" id="GO:0090522">
    <property type="term" value="P:vesicle tethering involved in exocytosis"/>
    <property type="evidence" value="ECO:0007669"/>
    <property type="project" value="UniProtKB-UniRule"/>
</dbReference>
<dbReference type="GO" id="GO:0000145">
    <property type="term" value="C:exocyst"/>
    <property type="evidence" value="ECO:0007669"/>
    <property type="project" value="UniProtKB-UniRule"/>
</dbReference>
<proteinExistence type="inferred from homology"/>
<dbReference type="GO" id="GO:0006893">
    <property type="term" value="P:Golgi to plasma membrane transport"/>
    <property type="evidence" value="ECO:0007669"/>
    <property type="project" value="TreeGrafter"/>
</dbReference>
<evidence type="ECO:0000313" key="2">
    <source>
        <dbReference type="EMBL" id="CAA0840500.1"/>
    </source>
</evidence>
<keyword evidence="1" id="KW-0653">Protein transport</keyword>
<organism evidence="2 3">
    <name type="scientific">Striga hermonthica</name>
    <name type="common">Purple witchweed</name>
    <name type="synonym">Buchnera hermonthica</name>
    <dbReference type="NCBI Taxonomy" id="68872"/>
    <lineage>
        <taxon>Eukaryota</taxon>
        <taxon>Viridiplantae</taxon>
        <taxon>Streptophyta</taxon>
        <taxon>Embryophyta</taxon>
        <taxon>Tracheophyta</taxon>
        <taxon>Spermatophyta</taxon>
        <taxon>Magnoliopsida</taxon>
        <taxon>eudicotyledons</taxon>
        <taxon>Gunneridae</taxon>
        <taxon>Pentapetalae</taxon>
        <taxon>asterids</taxon>
        <taxon>lamiids</taxon>
        <taxon>Lamiales</taxon>
        <taxon>Orobanchaceae</taxon>
        <taxon>Buchnereae</taxon>
        <taxon>Striga</taxon>
    </lineage>
</organism>
<dbReference type="GO" id="GO:0015031">
    <property type="term" value="P:protein transport"/>
    <property type="evidence" value="ECO:0007669"/>
    <property type="project" value="UniProtKB-KW"/>
</dbReference>